<dbReference type="Proteomes" id="UP000187735">
    <property type="component" value="Chromosome"/>
</dbReference>
<dbReference type="Pfam" id="PF00753">
    <property type="entry name" value="Lactamase_B"/>
    <property type="match status" value="1"/>
</dbReference>
<dbReference type="RefSeq" id="WP_077023482.1">
    <property type="nucleotide sequence ID" value="NZ_CP017641.1"/>
</dbReference>
<gene>
    <name evidence="4" type="ORF">Fuma_01366</name>
</gene>
<accession>A0A1P8WCI3</accession>
<dbReference type="Gene3D" id="3.60.15.10">
    <property type="entry name" value="Ribonuclease Z/Hydroxyacylglutathione hydrolase-like"/>
    <property type="match status" value="1"/>
</dbReference>
<dbReference type="InterPro" id="IPR011108">
    <property type="entry name" value="RMMBL"/>
</dbReference>
<dbReference type="GO" id="GO:0016787">
    <property type="term" value="F:hydrolase activity"/>
    <property type="evidence" value="ECO:0007669"/>
    <property type="project" value="UniProtKB-KW"/>
</dbReference>
<dbReference type="EC" id="3.1.-.-" evidence="4"/>
<dbReference type="Gene3D" id="3.40.50.10890">
    <property type="match status" value="1"/>
</dbReference>
<dbReference type="Pfam" id="PF10996">
    <property type="entry name" value="Beta-Casp"/>
    <property type="match status" value="1"/>
</dbReference>
<dbReference type="InterPro" id="IPR050698">
    <property type="entry name" value="MBL"/>
</dbReference>
<feature type="domain" description="Metallo-beta-lactamase" evidence="2">
    <location>
        <begin position="13"/>
        <end position="228"/>
    </location>
</feature>
<dbReference type="Pfam" id="PF07521">
    <property type="entry name" value="RMMBL"/>
    <property type="match status" value="1"/>
</dbReference>
<dbReference type="SMART" id="SM00849">
    <property type="entry name" value="Lactamase_B"/>
    <property type="match status" value="1"/>
</dbReference>
<dbReference type="CDD" id="cd16295">
    <property type="entry name" value="TTHA0252-CPSF-like_MBL-fold"/>
    <property type="match status" value="1"/>
</dbReference>
<proteinExistence type="predicted"/>
<evidence type="ECO:0000313" key="4">
    <source>
        <dbReference type="EMBL" id="APZ91775.1"/>
    </source>
</evidence>
<dbReference type="AlphaFoldDB" id="A0A1P8WCI3"/>
<dbReference type="PANTHER" id="PTHR11203">
    <property type="entry name" value="CLEAVAGE AND POLYADENYLATION SPECIFICITY FACTOR FAMILY MEMBER"/>
    <property type="match status" value="1"/>
</dbReference>
<dbReference type="STRING" id="1891926.Fuma_01366"/>
<evidence type="ECO:0000313" key="5">
    <source>
        <dbReference type="Proteomes" id="UP000187735"/>
    </source>
</evidence>
<dbReference type="InterPro" id="IPR001279">
    <property type="entry name" value="Metallo-B-lactamas"/>
</dbReference>
<evidence type="ECO:0000259" key="2">
    <source>
        <dbReference type="SMART" id="SM00849"/>
    </source>
</evidence>
<dbReference type="SMART" id="SM01027">
    <property type="entry name" value="Beta-Casp"/>
    <property type="match status" value="1"/>
</dbReference>
<name>A0A1P8WCI3_9PLAN</name>
<dbReference type="GO" id="GO:0004521">
    <property type="term" value="F:RNA endonuclease activity"/>
    <property type="evidence" value="ECO:0007669"/>
    <property type="project" value="TreeGrafter"/>
</dbReference>
<dbReference type="OrthoDB" id="9803916at2"/>
<dbReference type="InterPro" id="IPR022712">
    <property type="entry name" value="Beta_Casp"/>
</dbReference>
<dbReference type="SUPFAM" id="SSF56281">
    <property type="entry name" value="Metallo-hydrolase/oxidoreductase"/>
    <property type="match status" value="1"/>
</dbReference>
<keyword evidence="1 4" id="KW-0378">Hydrolase</keyword>
<dbReference type="PANTHER" id="PTHR11203:SF37">
    <property type="entry name" value="INTEGRATOR COMPLEX SUBUNIT 11"/>
    <property type="match status" value="1"/>
</dbReference>
<feature type="domain" description="Beta-Casp" evidence="3">
    <location>
        <begin position="252"/>
        <end position="377"/>
    </location>
</feature>
<dbReference type="KEGG" id="fmr:Fuma_01366"/>
<evidence type="ECO:0000256" key="1">
    <source>
        <dbReference type="ARBA" id="ARBA00022801"/>
    </source>
</evidence>
<organism evidence="4 5">
    <name type="scientific">Fuerstiella marisgermanici</name>
    <dbReference type="NCBI Taxonomy" id="1891926"/>
    <lineage>
        <taxon>Bacteria</taxon>
        <taxon>Pseudomonadati</taxon>
        <taxon>Planctomycetota</taxon>
        <taxon>Planctomycetia</taxon>
        <taxon>Planctomycetales</taxon>
        <taxon>Planctomycetaceae</taxon>
        <taxon>Fuerstiella</taxon>
    </lineage>
</organism>
<reference evidence="4 5" key="1">
    <citation type="journal article" date="2016" name="Front. Microbiol.">
        <title>Fuerstia marisgermanicae gen. nov., sp. nov., an Unusual Member of the Phylum Planctomycetes from the German Wadden Sea.</title>
        <authorList>
            <person name="Kohn T."/>
            <person name="Heuer A."/>
            <person name="Jogler M."/>
            <person name="Vollmers J."/>
            <person name="Boedeker C."/>
            <person name="Bunk B."/>
            <person name="Rast P."/>
            <person name="Borchert D."/>
            <person name="Glockner I."/>
            <person name="Freese H.M."/>
            <person name="Klenk H.P."/>
            <person name="Overmann J."/>
            <person name="Kaster A.K."/>
            <person name="Rohde M."/>
            <person name="Wiegand S."/>
            <person name="Jogler C."/>
        </authorList>
    </citation>
    <scope>NUCLEOTIDE SEQUENCE [LARGE SCALE GENOMIC DNA]</scope>
    <source>
        <strain evidence="4 5">NH11</strain>
    </source>
</reference>
<evidence type="ECO:0000259" key="3">
    <source>
        <dbReference type="SMART" id="SM01027"/>
    </source>
</evidence>
<sequence length="464" mass="52112">MKITFFGAAGEVTGSQHLIETDSRRILLDCGLFQGRDEETGPKNRVFHCKPRSLDAVILSHAHIDHCGNLPGLVKAGFEGSIYCTRATADIATMMLRDSAKIQREDAIYKAKKAKPGEPILEPLYTEENAREVAKMFEYIAFNEWEELADDVRIRFLHAGHILGSAITELEIKDKGEWRRIVFTGDLGRRGKPLLHDPECVERCDVVISESTYGNRVHPETGDVKGALQRIICDASRKQGKVIIPAFSLGRTQLLVYLLNELRNEDAMCRVPVYIDSPLATRLTEIYRDHQEGLDEEVQETLKIDDDIFSFDGLTYVRSRDESIALNRQKGPFVVISASGMCENGRVVHHLKNAVSDPNNTIMIIGFQARGTLGRQLVQQRDHVYIFGRRRELNANVETVNGLSAHADAEDFKWWFNELQKKGGCGHAFLVHGEEKPAAAMAELINDCCDHPPVIPQFGESFEV</sequence>
<keyword evidence="5" id="KW-1185">Reference proteome</keyword>
<dbReference type="InterPro" id="IPR036866">
    <property type="entry name" value="RibonucZ/Hydroxyglut_hydro"/>
</dbReference>
<protein>
    <submittedName>
        <fullName evidence="4">Ribonuclease</fullName>
        <ecNumber evidence="4">3.1.-.-</ecNumber>
    </submittedName>
</protein>
<dbReference type="EMBL" id="CP017641">
    <property type="protein sequence ID" value="APZ91775.1"/>
    <property type="molecule type" value="Genomic_DNA"/>
</dbReference>